<evidence type="ECO:0008006" key="3">
    <source>
        <dbReference type="Google" id="ProtNLM"/>
    </source>
</evidence>
<protein>
    <recommendedName>
        <fullName evidence="3">F-box domain-containing protein</fullName>
    </recommendedName>
</protein>
<proteinExistence type="predicted"/>
<evidence type="ECO:0000313" key="2">
    <source>
        <dbReference type="Proteomes" id="UP001465976"/>
    </source>
</evidence>
<sequence length="341" mass="38785">MPPHLFPEILHSILQFLADDKESLSSSSLVCRTWVPFARTYLIPKDTFLTINPSNVGLYALLESPHCTVIQHIHRLIATVGTQEQFGRLWDVLRRGLTLEDLTISWHQFEPTAAVDTPITTDPPSLTSLELAVTNFYLTRSSFRIRELAWLVRIINSCSRLEQLSFGDCSTALVPFSPSLPRLLLASLQCLTLWNRSFPTFLPWLTHTGFDGCPKLKRLRIYWSIRGDTDSREGRRLLQEFLDGACADHIEAIEFMALDQRSTIWADINLQNLRRLTHVQVNYTVKMRLAEDDVEGAIAVASTASTAGKHVTVVIFGPDQDIWSSRVPKDSSRMEWLWFAC</sequence>
<dbReference type="EMBL" id="JBAHYK010001084">
    <property type="protein sequence ID" value="KAL0569599.1"/>
    <property type="molecule type" value="Genomic_DNA"/>
</dbReference>
<accession>A0ABR3F302</accession>
<dbReference type="Proteomes" id="UP001465976">
    <property type="component" value="Unassembled WGS sequence"/>
</dbReference>
<dbReference type="SUPFAM" id="SSF52047">
    <property type="entry name" value="RNI-like"/>
    <property type="match status" value="1"/>
</dbReference>
<name>A0ABR3F302_9AGAR</name>
<comment type="caution">
    <text evidence="1">The sequence shown here is derived from an EMBL/GenBank/DDBJ whole genome shotgun (WGS) entry which is preliminary data.</text>
</comment>
<reference evidence="1 2" key="1">
    <citation type="submission" date="2024-02" db="EMBL/GenBank/DDBJ databases">
        <title>A draft genome for the cacao thread blight pathogen Marasmius crinis-equi.</title>
        <authorList>
            <person name="Cohen S.P."/>
            <person name="Baruah I.K."/>
            <person name="Amoako-Attah I."/>
            <person name="Bukari Y."/>
            <person name="Meinhardt L.W."/>
            <person name="Bailey B.A."/>
        </authorList>
    </citation>
    <scope>NUCLEOTIDE SEQUENCE [LARGE SCALE GENOMIC DNA]</scope>
    <source>
        <strain evidence="1 2">GH-76</strain>
    </source>
</reference>
<keyword evidence="2" id="KW-1185">Reference proteome</keyword>
<gene>
    <name evidence="1" type="ORF">V5O48_012362</name>
</gene>
<organism evidence="1 2">
    <name type="scientific">Marasmius crinis-equi</name>
    <dbReference type="NCBI Taxonomy" id="585013"/>
    <lineage>
        <taxon>Eukaryota</taxon>
        <taxon>Fungi</taxon>
        <taxon>Dikarya</taxon>
        <taxon>Basidiomycota</taxon>
        <taxon>Agaricomycotina</taxon>
        <taxon>Agaricomycetes</taxon>
        <taxon>Agaricomycetidae</taxon>
        <taxon>Agaricales</taxon>
        <taxon>Marasmiineae</taxon>
        <taxon>Marasmiaceae</taxon>
        <taxon>Marasmius</taxon>
    </lineage>
</organism>
<evidence type="ECO:0000313" key="1">
    <source>
        <dbReference type="EMBL" id="KAL0569599.1"/>
    </source>
</evidence>
<dbReference type="InterPro" id="IPR032675">
    <property type="entry name" value="LRR_dom_sf"/>
</dbReference>
<dbReference type="Gene3D" id="3.80.10.10">
    <property type="entry name" value="Ribonuclease Inhibitor"/>
    <property type="match status" value="1"/>
</dbReference>